<dbReference type="Gene3D" id="3.40.50.1820">
    <property type="entry name" value="alpha/beta hydrolase"/>
    <property type="match status" value="1"/>
</dbReference>
<dbReference type="InterPro" id="IPR000073">
    <property type="entry name" value="AB_hydrolase_1"/>
</dbReference>
<dbReference type="SUPFAM" id="SSF53474">
    <property type="entry name" value="alpha/beta-Hydrolases"/>
    <property type="match status" value="1"/>
</dbReference>
<dbReference type="InterPro" id="IPR050266">
    <property type="entry name" value="AB_hydrolase_sf"/>
</dbReference>
<gene>
    <name evidence="2" type="ORF">F8O01_14245</name>
</gene>
<dbReference type="InterPro" id="IPR029058">
    <property type="entry name" value="AB_hydrolase_fold"/>
</dbReference>
<dbReference type="Pfam" id="PF12697">
    <property type="entry name" value="Abhydrolase_6"/>
    <property type="match status" value="1"/>
</dbReference>
<dbReference type="PANTHER" id="PTHR43798">
    <property type="entry name" value="MONOACYLGLYCEROL LIPASE"/>
    <property type="match status" value="1"/>
</dbReference>
<reference evidence="2 3" key="1">
    <citation type="submission" date="2019-09" db="EMBL/GenBank/DDBJ databases">
        <title>Phylogeny of genus Pseudoclavibacter and closely related genus.</title>
        <authorList>
            <person name="Li Y."/>
        </authorList>
    </citation>
    <scope>NUCLEOTIDE SEQUENCE [LARGE SCALE GENOMIC DNA]</scope>
    <source>
        <strain evidence="2 3">DSM 23821</strain>
    </source>
</reference>
<dbReference type="GO" id="GO:0016787">
    <property type="term" value="F:hydrolase activity"/>
    <property type="evidence" value="ECO:0007669"/>
    <property type="project" value="UniProtKB-KW"/>
</dbReference>
<proteinExistence type="predicted"/>
<keyword evidence="2" id="KW-0378">Hydrolase</keyword>
<keyword evidence="3" id="KW-1185">Reference proteome</keyword>
<evidence type="ECO:0000259" key="1">
    <source>
        <dbReference type="Pfam" id="PF12697"/>
    </source>
</evidence>
<evidence type="ECO:0000313" key="2">
    <source>
        <dbReference type="EMBL" id="KAB1654071.1"/>
    </source>
</evidence>
<evidence type="ECO:0000313" key="3">
    <source>
        <dbReference type="Proteomes" id="UP000467240"/>
    </source>
</evidence>
<accession>A0A7J5BQU4</accession>
<dbReference type="AlphaFoldDB" id="A0A7J5BQU4"/>
<protein>
    <submittedName>
        <fullName evidence="2">Alpha/beta fold hydrolase</fullName>
    </submittedName>
</protein>
<sequence>MDRRDPHEARRSRVPGRNGWWGVVNAHEWRARDAQEQVLLENGPRSGESIVFLHGGNTARWMWGGQVAGLPGRHLLTPDLPGYGERAGEDWPGTAAVTDDVARTIRSHGIDGRAHVVGLSLGGHVALHLLQRAPDVVRSCIVTGVAAGGLTPLERRVITPQLPLWRRRWYWTLQARLFFIPREDRARFVASGVAASDATNRRMFAEVASGTMPSGPFTYGGPLLVVAGQREPRSVRDAFALIGGALPQASTWIAPRMHHPWNAQDPGLFNRMVATFVDTGAWPAAEGGSAG</sequence>
<dbReference type="OrthoDB" id="3519228at2"/>
<dbReference type="GO" id="GO:0016020">
    <property type="term" value="C:membrane"/>
    <property type="evidence" value="ECO:0007669"/>
    <property type="project" value="TreeGrafter"/>
</dbReference>
<dbReference type="EMBL" id="WBJZ01000020">
    <property type="protein sequence ID" value="KAB1654071.1"/>
    <property type="molecule type" value="Genomic_DNA"/>
</dbReference>
<dbReference type="Proteomes" id="UP000467240">
    <property type="component" value="Unassembled WGS sequence"/>
</dbReference>
<feature type="domain" description="AB hydrolase-1" evidence="1">
    <location>
        <begin position="50"/>
        <end position="270"/>
    </location>
</feature>
<dbReference type="PANTHER" id="PTHR43798:SF33">
    <property type="entry name" value="HYDROLASE, PUTATIVE (AFU_ORTHOLOGUE AFUA_2G14860)-RELATED"/>
    <property type="match status" value="1"/>
</dbReference>
<name>A0A7J5BQU4_9MICO</name>
<comment type="caution">
    <text evidence="2">The sequence shown here is derived from an EMBL/GenBank/DDBJ whole genome shotgun (WGS) entry which is preliminary data.</text>
</comment>
<organism evidence="2 3">
    <name type="scientific">Pseudoclavibacter chungangensis</name>
    <dbReference type="NCBI Taxonomy" id="587635"/>
    <lineage>
        <taxon>Bacteria</taxon>
        <taxon>Bacillati</taxon>
        <taxon>Actinomycetota</taxon>
        <taxon>Actinomycetes</taxon>
        <taxon>Micrococcales</taxon>
        <taxon>Microbacteriaceae</taxon>
        <taxon>Pseudoclavibacter</taxon>
    </lineage>
</organism>